<dbReference type="Pfam" id="PF06429">
    <property type="entry name" value="Flg_bbr_C"/>
    <property type="match status" value="1"/>
</dbReference>
<feature type="region of interest" description="Disordered" evidence="6">
    <location>
        <begin position="289"/>
        <end position="519"/>
    </location>
</feature>
<accession>A0ABQ6IDA0</accession>
<dbReference type="PANTHER" id="PTHR30435">
    <property type="entry name" value="FLAGELLAR PROTEIN"/>
    <property type="match status" value="1"/>
</dbReference>
<dbReference type="InterPro" id="IPR020013">
    <property type="entry name" value="Flagellar_FlgE/F/G"/>
</dbReference>
<dbReference type="PANTHER" id="PTHR30435:SF1">
    <property type="entry name" value="FLAGELLAR HOOK PROTEIN FLGE"/>
    <property type="match status" value="1"/>
</dbReference>
<dbReference type="InterPro" id="IPR037925">
    <property type="entry name" value="FlgE/F/G-like"/>
</dbReference>
<feature type="domain" description="Flagellar hook protein FlgE D2" evidence="8">
    <location>
        <begin position="82"/>
        <end position="174"/>
    </location>
</feature>
<proteinExistence type="inferred from homology"/>
<evidence type="ECO:0000313" key="9">
    <source>
        <dbReference type="EMBL" id="GMA35651.1"/>
    </source>
</evidence>
<evidence type="ECO:0000256" key="2">
    <source>
        <dbReference type="ARBA" id="ARBA00009677"/>
    </source>
</evidence>
<comment type="subcellular location">
    <subcellularLocation>
        <location evidence="1 5">Bacterial flagellum basal body</location>
    </subcellularLocation>
</comment>
<keyword evidence="4 5" id="KW-0975">Bacterial flagellum</keyword>
<dbReference type="InterPro" id="IPR037058">
    <property type="entry name" value="Falgellar_hook_FlgE_sf"/>
</dbReference>
<dbReference type="Pfam" id="PF07559">
    <property type="entry name" value="FlgE_D2"/>
    <property type="match status" value="1"/>
</dbReference>
<evidence type="ECO:0000256" key="3">
    <source>
        <dbReference type="ARBA" id="ARBA00019015"/>
    </source>
</evidence>
<comment type="similarity">
    <text evidence="2 5">Belongs to the flagella basal body rod proteins family.</text>
</comment>
<comment type="caution">
    <text evidence="9">The sequence shown here is derived from an EMBL/GenBank/DDBJ whole genome shotgun (WGS) entry which is preliminary data.</text>
</comment>
<evidence type="ECO:0000259" key="8">
    <source>
        <dbReference type="Pfam" id="PF07559"/>
    </source>
</evidence>
<dbReference type="SUPFAM" id="SSF117143">
    <property type="entry name" value="Flagellar hook protein flgE"/>
    <property type="match status" value="1"/>
</dbReference>
<evidence type="ECO:0000313" key="10">
    <source>
        <dbReference type="Proteomes" id="UP001157125"/>
    </source>
</evidence>
<feature type="compositionally biased region" description="Basic and acidic residues" evidence="6">
    <location>
        <begin position="466"/>
        <end position="475"/>
    </location>
</feature>
<sequence length="519" mass="54750">MASRLYSRAGAFTFDALGRLVTPDGGLVQGWGADAAGNVDVNGPLQGLRLPVATLMGASASTSATYEGNLPADAEVGTILNRQIDVYDGAGGTHALNLAFTRTATGWDISGTIAGTTSTQTGSITFTTEGAIDTLTFGAFPGDAAAGTQPITVDLTALTGFAGLETAAASAQDGRSAGTLQSFAINADGTLMGSFSNGLKQAIGRVALASFANPTGLEKNGSSLYAPTVNSGDAQVGAAGTGGRGSLAGGSLEMSNVDLSAEFTNLIVAQRGFQANSRVITTSDEVLQEARQPQALTRAVRRGELTATDGPEASHSGRRGRTVDHTGPTDGSVVTAKDGPQRDHPHAIPRGSFLREPRHDRARRRDARHRDHAHRRHQGDRGRIAGRGSTPSSSCTGRPSSPRRSISRVRMMTRHSPPSSDFPRSTLVRSHRRLTDGLRHPDRHRARSWRGADSDHPRGLVAHVGDAARADDARDRRHHRCRSRDHDASRLPAGLPCPARLPRLQASRHHGDRRACSCR</sequence>
<feature type="compositionally biased region" description="Basic residues" evidence="6">
    <location>
        <begin position="360"/>
        <end position="378"/>
    </location>
</feature>
<protein>
    <recommendedName>
        <fullName evidence="3 5">Flagellar hook protein FlgE</fullName>
    </recommendedName>
</protein>
<feature type="domain" description="Flagellar basal-body/hook protein C-terminal" evidence="7">
    <location>
        <begin position="249"/>
        <end position="290"/>
    </location>
</feature>
<dbReference type="EMBL" id="BSUN01000001">
    <property type="protein sequence ID" value="GMA35651.1"/>
    <property type="molecule type" value="Genomic_DNA"/>
</dbReference>
<comment type="function">
    <text evidence="5">A flexible structure which links the flagellar filament to the drive apparatus in the basal body.</text>
</comment>
<name>A0ABQ6IDA0_9MICO</name>
<reference evidence="10" key="1">
    <citation type="journal article" date="2019" name="Int. J. Syst. Evol. Microbiol.">
        <title>The Global Catalogue of Microorganisms (GCM) 10K type strain sequencing project: providing services to taxonomists for standard genome sequencing and annotation.</title>
        <authorList>
            <consortium name="The Broad Institute Genomics Platform"/>
            <consortium name="The Broad Institute Genome Sequencing Center for Infectious Disease"/>
            <person name="Wu L."/>
            <person name="Ma J."/>
        </authorList>
    </citation>
    <scope>NUCLEOTIDE SEQUENCE [LARGE SCALE GENOMIC DNA]</scope>
    <source>
        <strain evidence="10">NBRC 112299</strain>
    </source>
</reference>
<dbReference type="Proteomes" id="UP001157125">
    <property type="component" value="Unassembled WGS sequence"/>
</dbReference>
<organism evidence="9 10">
    <name type="scientific">Demequina litorisediminis</name>
    <dbReference type="NCBI Taxonomy" id="1849022"/>
    <lineage>
        <taxon>Bacteria</taxon>
        <taxon>Bacillati</taxon>
        <taxon>Actinomycetota</taxon>
        <taxon>Actinomycetes</taxon>
        <taxon>Micrococcales</taxon>
        <taxon>Demequinaceae</taxon>
        <taxon>Demequina</taxon>
    </lineage>
</organism>
<dbReference type="InterPro" id="IPR011491">
    <property type="entry name" value="FlgE_D2"/>
</dbReference>
<evidence type="ECO:0000259" key="7">
    <source>
        <dbReference type="Pfam" id="PF06429"/>
    </source>
</evidence>
<evidence type="ECO:0000256" key="6">
    <source>
        <dbReference type="SAM" id="MobiDB-lite"/>
    </source>
</evidence>
<dbReference type="Gene3D" id="2.60.98.20">
    <property type="entry name" value="Flagellar hook protein FlgE"/>
    <property type="match status" value="1"/>
</dbReference>
<evidence type="ECO:0000256" key="5">
    <source>
        <dbReference type="RuleBase" id="RU362116"/>
    </source>
</evidence>
<keyword evidence="10" id="KW-1185">Reference proteome</keyword>
<gene>
    <name evidence="9" type="ORF">GCM10025876_18550</name>
</gene>
<evidence type="ECO:0000256" key="1">
    <source>
        <dbReference type="ARBA" id="ARBA00004117"/>
    </source>
</evidence>
<dbReference type="InterPro" id="IPR010930">
    <property type="entry name" value="Flg_bb/hook_C_dom"/>
</dbReference>
<dbReference type="NCBIfam" id="TIGR03506">
    <property type="entry name" value="FlgEFG_subfam"/>
    <property type="match status" value="1"/>
</dbReference>
<evidence type="ECO:0000256" key="4">
    <source>
        <dbReference type="ARBA" id="ARBA00023143"/>
    </source>
</evidence>